<dbReference type="EMBL" id="MDYQ01000007">
    <property type="protein sequence ID" value="PRP88766.1"/>
    <property type="molecule type" value="Genomic_DNA"/>
</dbReference>
<dbReference type="Proteomes" id="UP000241769">
    <property type="component" value="Unassembled WGS sequence"/>
</dbReference>
<feature type="region of interest" description="Disordered" evidence="1">
    <location>
        <begin position="289"/>
        <end position="309"/>
    </location>
</feature>
<comment type="caution">
    <text evidence="2">The sequence shown here is derived from an EMBL/GenBank/DDBJ whole genome shotgun (WGS) entry which is preliminary data.</text>
</comment>
<accession>A0A2P6NXU7</accession>
<reference evidence="2 3" key="1">
    <citation type="journal article" date="2018" name="Genome Biol. Evol.">
        <title>Multiple Roots of Fruiting Body Formation in Amoebozoa.</title>
        <authorList>
            <person name="Hillmann F."/>
            <person name="Forbes G."/>
            <person name="Novohradska S."/>
            <person name="Ferling I."/>
            <person name="Riege K."/>
            <person name="Groth M."/>
            <person name="Westermann M."/>
            <person name="Marz M."/>
            <person name="Spaller T."/>
            <person name="Winckler T."/>
            <person name="Schaap P."/>
            <person name="Glockner G."/>
        </authorList>
    </citation>
    <scope>NUCLEOTIDE SEQUENCE [LARGE SCALE GENOMIC DNA]</scope>
    <source>
        <strain evidence="2 3">Jena</strain>
    </source>
</reference>
<evidence type="ECO:0000313" key="3">
    <source>
        <dbReference type="Proteomes" id="UP000241769"/>
    </source>
</evidence>
<name>A0A2P6NXU7_9EUKA</name>
<evidence type="ECO:0000256" key="1">
    <source>
        <dbReference type="SAM" id="MobiDB-lite"/>
    </source>
</evidence>
<keyword evidence="3" id="KW-1185">Reference proteome</keyword>
<proteinExistence type="predicted"/>
<protein>
    <submittedName>
        <fullName evidence="2">Uncharacterized protein</fullName>
    </submittedName>
</protein>
<feature type="compositionally biased region" description="Basic and acidic residues" evidence="1">
    <location>
        <begin position="293"/>
        <end position="309"/>
    </location>
</feature>
<dbReference type="AlphaFoldDB" id="A0A2P6NXU7"/>
<organism evidence="2 3">
    <name type="scientific">Planoprotostelium fungivorum</name>
    <dbReference type="NCBI Taxonomy" id="1890364"/>
    <lineage>
        <taxon>Eukaryota</taxon>
        <taxon>Amoebozoa</taxon>
        <taxon>Evosea</taxon>
        <taxon>Variosea</taxon>
        <taxon>Cavosteliida</taxon>
        <taxon>Cavosteliaceae</taxon>
        <taxon>Planoprotostelium</taxon>
    </lineage>
</organism>
<sequence>MGQPYTSSLWEGASVMMTGKRKTMKLTQSKHNVLRRRPPPNQCCVRLNADPESRTTLKSLPLLISPSSIITTPSPCHSGTVIVEYRARNLIEGRGIIDLLPQHTGKAGHRVRVLPDLGSSKRCVTLQLRSSDLNGVIPHGSCKEQFTFKGKDREATTVSDVVHFKKIPETDSIHVHFSRPKLDIGITDELGSYRCVLIDAKRDEICSFESPPGSLVFNRHMDPKMSPSSPRISFIPSGSQDESIYMDIWDNLLGVLPNGFLEELQRVYEENGPHTNENFTDPILRREGKKRRWHEDRGGSKPPPRDREYKSGRMRESFFLHTMPPELLLCKLTVDAQNWNYESAEFCAQMIWFFWFVTS</sequence>
<gene>
    <name evidence="2" type="ORF">PROFUN_00234</name>
</gene>
<dbReference type="InParanoid" id="A0A2P6NXU7"/>
<evidence type="ECO:0000313" key="2">
    <source>
        <dbReference type="EMBL" id="PRP88766.1"/>
    </source>
</evidence>